<evidence type="ECO:0000313" key="10">
    <source>
        <dbReference type="Proteomes" id="UP000182126"/>
    </source>
</evidence>
<dbReference type="InterPro" id="IPR000515">
    <property type="entry name" value="MetI-like"/>
</dbReference>
<dbReference type="InterPro" id="IPR035906">
    <property type="entry name" value="MetI-like_sf"/>
</dbReference>
<proteinExistence type="inferred from homology"/>
<dbReference type="Pfam" id="PF00528">
    <property type="entry name" value="BPD_transp_1"/>
    <property type="match status" value="1"/>
</dbReference>
<keyword evidence="6 7" id="KW-0472">Membrane</keyword>
<dbReference type="AlphaFoldDB" id="A0A1H1TGD4"/>
<dbReference type="Gene3D" id="1.10.3720.10">
    <property type="entry name" value="MetI-like"/>
    <property type="match status" value="1"/>
</dbReference>
<dbReference type="SUPFAM" id="SSF161098">
    <property type="entry name" value="MetI-like"/>
    <property type="match status" value="1"/>
</dbReference>
<dbReference type="PROSITE" id="PS50928">
    <property type="entry name" value="ABC_TM1"/>
    <property type="match status" value="1"/>
</dbReference>
<evidence type="ECO:0000256" key="5">
    <source>
        <dbReference type="ARBA" id="ARBA00022989"/>
    </source>
</evidence>
<evidence type="ECO:0000256" key="1">
    <source>
        <dbReference type="ARBA" id="ARBA00004651"/>
    </source>
</evidence>
<dbReference type="PANTHER" id="PTHR43386">
    <property type="entry name" value="OLIGOPEPTIDE TRANSPORT SYSTEM PERMEASE PROTEIN APPC"/>
    <property type="match status" value="1"/>
</dbReference>
<protein>
    <submittedName>
        <fullName evidence="9">ABC-type dipeptide/oligopeptide/nickel transport system, permease component</fullName>
    </submittedName>
</protein>
<dbReference type="GeneID" id="36300492"/>
<feature type="transmembrane region" description="Helical" evidence="7">
    <location>
        <begin position="20"/>
        <end position="43"/>
    </location>
</feature>
<evidence type="ECO:0000256" key="3">
    <source>
        <dbReference type="ARBA" id="ARBA00022475"/>
    </source>
</evidence>
<feature type="transmembrane region" description="Helical" evidence="7">
    <location>
        <begin position="120"/>
        <end position="141"/>
    </location>
</feature>
<dbReference type="Pfam" id="PF12911">
    <property type="entry name" value="OppC_N"/>
    <property type="match status" value="1"/>
</dbReference>
<evidence type="ECO:0000259" key="8">
    <source>
        <dbReference type="PROSITE" id="PS50928"/>
    </source>
</evidence>
<keyword evidence="2 7" id="KW-0813">Transport</keyword>
<keyword evidence="5 7" id="KW-1133">Transmembrane helix</keyword>
<dbReference type="CDD" id="cd06261">
    <property type="entry name" value="TM_PBP2"/>
    <property type="match status" value="1"/>
</dbReference>
<reference evidence="9 10" key="1">
    <citation type="submission" date="2016-10" db="EMBL/GenBank/DDBJ databases">
        <authorList>
            <person name="de Groot N.N."/>
        </authorList>
    </citation>
    <scope>NUCLEOTIDE SEQUENCE [LARGE SCALE GENOMIC DNA]</scope>
    <source>
        <strain evidence="9 10">DSM 15019</strain>
    </source>
</reference>
<dbReference type="Proteomes" id="UP000182126">
    <property type="component" value="Chromosome I"/>
</dbReference>
<dbReference type="RefSeq" id="WP_197676691.1">
    <property type="nucleotide sequence ID" value="NZ_CBDRLI010000001.1"/>
</dbReference>
<evidence type="ECO:0000256" key="6">
    <source>
        <dbReference type="ARBA" id="ARBA00023136"/>
    </source>
</evidence>
<dbReference type="EMBL" id="LT629770">
    <property type="protein sequence ID" value="SDS59323.1"/>
    <property type="molecule type" value="Genomic_DNA"/>
</dbReference>
<organism evidence="9 10">
    <name type="scientific">Microbacterium paraoxydans</name>
    <dbReference type="NCBI Taxonomy" id="199592"/>
    <lineage>
        <taxon>Bacteria</taxon>
        <taxon>Bacillati</taxon>
        <taxon>Actinomycetota</taxon>
        <taxon>Actinomycetes</taxon>
        <taxon>Micrococcales</taxon>
        <taxon>Microbacteriaceae</taxon>
        <taxon>Microbacterium</taxon>
    </lineage>
</organism>
<name>A0A1H1TGD4_9MICO</name>
<gene>
    <name evidence="9" type="ORF">SAMN04489809_2203</name>
</gene>
<comment type="subcellular location">
    <subcellularLocation>
        <location evidence="1 7">Cell membrane</location>
        <topology evidence="1 7">Multi-pass membrane protein</topology>
    </subcellularLocation>
</comment>
<dbReference type="InterPro" id="IPR025966">
    <property type="entry name" value="OppC_N"/>
</dbReference>
<evidence type="ECO:0000256" key="2">
    <source>
        <dbReference type="ARBA" id="ARBA00022448"/>
    </source>
</evidence>
<sequence length="282" mass="30064">MADTLTLALRSARPRRRVAVASWIPLGLLAIIVLACVLAPLLAPYDPAAQSSDRFAGPSAAHLFGTDELGRDLFSRVLYGGQLTVFIAGGATLVAMVLGIAWGMAAAFGRGWVDEILMRLADTVMAIPQILFALVFISAFGADPVKLAVIIGVLLTPTTARLVRSSVLSELQEDYFTAAVAFGSTRRRLLFAEVLPNAKGPIIVQAAINAANAILLEASMSFVGLGIAPPEATWGTLVQQGYQKMYQSIGYVLFPALFIFVTIWLLNVLADQFGGDRKGKGR</sequence>
<evidence type="ECO:0000256" key="4">
    <source>
        <dbReference type="ARBA" id="ARBA00022692"/>
    </source>
</evidence>
<comment type="similarity">
    <text evidence="7">Belongs to the binding-protein-dependent transport system permease family.</text>
</comment>
<accession>A0A1H1TGD4</accession>
<dbReference type="PANTHER" id="PTHR43386:SF1">
    <property type="entry name" value="D,D-DIPEPTIDE TRANSPORT SYSTEM PERMEASE PROTEIN DDPC-RELATED"/>
    <property type="match status" value="1"/>
</dbReference>
<keyword evidence="3" id="KW-1003">Cell membrane</keyword>
<feature type="transmembrane region" description="Helical" evidence="7">
    <location>
        <begin position="83"/>
        <end position="108"/>
    </location>
</feature>
<dbReference type="InterPro" id="IPR050366">
    <property type="entry name" value="BP-dependent_transpt_permease"/>
</dbReference>
<feature type="domain" description="ABC transmembrane type-1" evidence="8">
    <location>
        <begin position="81"/>
        <end position="270"/>
    </location>
</feature>
<dbReference type="GO" id="GO:0005886">
    <property type="term" value="C:plasma membrane"/>
    <property type="evidence" value="ECO:0007669"/>
    <property type="project" value="UniProtKB-SubCell"/>
</dbReference>
<evidence type="ECO:0000256" key="7">
    <source>
        <dbReference type="RuleBase" id="RU363032"/>
    </source>
</evidence>
<evidence type="ECO:0000313" key="9">
    <source>
        <dbReference type="EMBL" id="SDS59323.1"/>
    </source>
</evidence>
<dbReference type="eggNOG" id="COG1173">
    <property type="taxonomic scope" value="Bacteria"/>
</dbReference>
<dbReference type="GO" id="GO:0055085">
    <property type="term" value="P:transmembrane transport"/>
    <property type="evidence" value="ECO:0007669"/>
    <property type="project" value="InterPro"/>
</dbReference>
<feature type="transmembrane region" description="Helical" evidence="7">
    <location>
        <begin position="248"/>
        <end position="270"/>
    </location>
</feature>
<keyword evidence="4 7" id="KW-0812">Transmembrane</keyword>